<organism evidence="1 2">
    <name type="scientific">Bradyrhizobium oligotrophicum S58</name>
    <dbReference type="NCBI Taxonomy" id="1245469"/>
    <lineage>
        <taxon>Bacteria</taxon>
        <taxon>Pseudomonadati</taxon>
        <taxon>Pseudomonadota</taxon>
        <taxon>Alphaproteobacteria</taxon>
        <taxon>Hyphomicrobiales</taxon>
        <taxon>Nitrobacteraceae</taxon>
        <taxon>Bradyrhizobium</taxon>
    </lineage>
</organism>
<reference evidence="1 2" key="1">
    <citation type="journal article" date="2013" name="Appl. Environ. Microbiol.">
        <title>Genome analysis suggests that the soil oligotrophic bacterium Agromonas oligotrophica (Bradyrhizobium oligotrophicum) is a nitrogen-fixing symbiont of Aeschynomene indica.</title>
        <authorList>
            <person name="Okubo T."/>
            <person name="Fukushima S."/>
            <person name="Itakura M."/>
            <person name="Oshima K."/>
            <person name="Longtonglang A."/>
            <person name="Teaumroong N."/>
            <person name="Mitsui H."/>
            <person name="Hattori M."/>
            <person name="Hattori R."/>
            <person name="Hattori T."/>
            <person name="Minamisawa K."/>
        </authorList>
    </citation>
    <scope>NUCLEOTIDE SEQUENCE [LARGE SCALE GENOMIC DNA]</scope>
    <source>
        <strain evidence="1 2">S58</strain>
    </source>
</reference>
<proteinExistence type="predicted"/>
<dbReference type="PATRIC" id="fig|1245469.3.peg.1527"/>
<dbReference type="Pfam" id="PF05800">
    <property type="entry name" value="GvpO"/>
    <property type="match status" value="1"/>
</dbReference>
<dbReference type="GeneID" id="301815431"/>
<keyword evidence="2" id="KW-1185">Reference proteome</keyword>
<accession>M4Z355</accession>
<dbReference type="RefSeq" id="WP_015664630.1">
    <property type="nucleotide sequence ID" value="NC_020453.1"/>
</dbReference>
<dbReference type="GO" id="GO:0031412">
    <property type="term" value="P:gas vesicle organization"/>
    <property type="evidence" value="ECO:0007669"/>
    <property type="project" value="InterPro"/>
</dbReference>
<protein>
    <submittedName>
        <fullName evidence="1">Putative gas vesicle synthesis protein</fullName>
    </submittedName>
</protein>
<name>M4Z355_9BRAD</name>
<dbReference type="HOGENOM" id="CLU_142302_3_0_5"/>
<dbReference type="InterPro" id="IPR008634">
    <property type="entry name" value="Gas-vesicle_GvpO"/>
</dbReference>
<dbReference type="KEGG" id="aol:S58_14910"/>
<evidence type="ECO:0000313" key="1">
    <source>
        <dbReference type="EMBL" id="BAM87499.1"/>
    </source>
</evidence>
<dbReference type="AlphaFoldDB" id="M4Z355"/>
<dbReference type="OrthoDB" id="163447at2"/>
<gene>
    <name evidence="1" type="ORF">S58_14910</name>
</gene>
<dbReference type="eggNOG" id="ENOG502ZY9H">
    <property type="taxonomic scope" value="Bacteria"/>
</dbReference>
<evidence type="ECO:0000313" key="2">
    <source>
        <dbReference type="Proteomes" id="UP000011841"/>
    </source>
</evidence>
<sequence>MNALKISAVAREGVAAITGHQPELVSRCEPSDRGWQVQVELVDTKARITENDVMATYQLNYDARGRLLSYERTRRYPRGKNGGTFAA</sequence>
<dbReference type="Proteomes" id="UP000011841">
    <property type="component" value="Chromosome"/>
</dbReference>
<dbReference type="EMBL" id="AP012603">
    <property type="protein sequence ID" value="BAM87499.1"/>
    <property type="molecule type" value="Genomic_DNA"/>
</dbReference>
<dbReference type="STRING" id="1245469.S58_14910"/>